<keyword evidence="6 7" id="KW-0408">Iron</keyword>
<comment type="caution">
    <text evidence="9">The sequence shown here is derived from an EMBL/GenBank/DDBJ whole genome shotgun (WGS) entry which is preliminary data.</text>
</comment>
<dbReference type="Pfam" id="PF00067">
    <property type="entry name" value="p450"/>
    <property type="match status" value="1"/>
</dbReference>
<dbReference type="PANTHER" id="PTHR24298">
    <property type="entry name" value="FLAVONOID 3'-MONOOXYGENASE-RELATED"/>
    <property type="match status" value="1"/>
</dbReference>
<keyword evidence="7" id="KW-0503">Monooxygenase</keyword>
<dbReference type="PROSITE" id="PS00086">
    <property type="entry name" value="CYTOCHROME_P450"/>
    <property type="match status" value="1"/>
</dbReference>
<dbReference type="GO" id="GO:0016709">
    <property type="term" value="F:oxidoreductase activity, acting on paired donors, with incorporation or reduction of molecular oxygen, NAD(P)H as one donor, and incorporation of one atom of oxygen"/>
    <property type="evidence" value="ECO:0007669"/>
    <property type="project" value="TreeGrafter"/>
</dbReference>
<dbReference type="CDD" id="cd11075">
    <property type="entry name" value="CYP77_89"/>
    <property type="match status" value="1"/>
</dbReference>
<evidence type="ECO:0000256" key="4">
    <source>
        <dbReference type="ARBA" id="ARBA00022989"/>
    </source>
</evidence>
<dbReference type="Proteomes" id="UP000825935">
    <property type="component" value="Chromosome 29"/>
</dbReference>
<keyword evidence="6 7" id="KW-0349">Heme</keyword>
<dbReference type="PANTHER" id="PTHR24298:SF800">
    <property type="entry name" value="CYTOCHROME P450 89A2-RELATED"/>
    <property type="match status" value="1"/>
</dbReference>
<evidence type="ECO:0000256" key="1">
    <source>
        <dbReference type="ARBA" id="ARBA00004167"/>
    </source>
</evidence>
<sequence length="505" mass="57135">MVEGAGAEADAEAASASFLWTVVFVLLSLLWLFITCFRPGRSKLCLPPSPPRLPLLGHIHLVKKVTKGPFLQHLRETMGPIFSLQVGKTPLIYITSAALAHEALVEKSLIFAYRPRFPSRALFSNNYRNINAASYGRLWRGLRRNLVHEMLAMPKILSFKPARVMVLDRLIIRIIKESSRSDGVISFFSCIRTAMFELLLFMCFGFDLSEDSLLQIVEIVDAILHLPSRAMQDFYPFTSIFFRGQERRVSELRARQIKVYTSLIEEHKERCAHGTISPGSYLETLLHLDTGMPFSTVDLVTLCSEFIVAGTDTTVTTLEWAMARLADDASIQGKLLDEIKAVVGDRPVEETDLQKLPYLQAIVRETLRLHPPGHFLLPHAVSEACKIGGYDIPANAVVLFHVIAMGRDPQHWEKPLEFKPDRFLNKEFDVTGTKQSTMLPFGAGRRICPGLGLATMHLELFIARLVQKLNWTPYLKGERVDFDEKMVFTVRMKNPLKVLVEQRNT</sequence>
<dbReference type="InterPro" id="IPR002401">
    <property type="entry name" value="Cyt_P450_E_grp-I"/>
</dbReference>
<dbReference type="InterPro" id="IPR001128">
    <property type="entry name" value="Cyt_P450"/>
</dbReference>
<dbReference type="GO" id="GO:0005506">
    <property type="term" value="F:iron ion binding"/>
    <property type="evidence" value="ECO:0007669"/>
    <property type="project" value="InterPro"/>
</dbReference>
<dbReference type="InterPro" id="IPR051103">
    <property type="entry name" value="Plant_metabolite_P450s"/>
</dbReference>
<accession>A0A8T2R9S6</accession>
<evidence type="ECO:0000313" key="10">
    <source>
        <dbReference type="Proteomes" id="UP000825935"/>
    </source>
</evidence>
<evidence type="ECO:0000256" key="3">
    <source>
        <dbReference type="ARBA" id="ARBA00022723"/>
    </source>
</evidence>
<comment type="similarity">
    <text evidence="7">Belongs to the cytochrome P450 family.</text>
</comment>
<dbReference type="InterPro" id="IPR017972">
    <property type="entry name" value="Cyt_P450_CS"/>
</dbReference>
<keyword evidence="10" id="KW-1185">Reference proteome</keyword>
<keyword evidence="3 6" id="KW-0479">Metal-binding</keyword>
<evidence type="ECO:0000256" key="5">
    <source>
        <dbReference type="ARBA" id="ARBA00023136"/>
    </source>
</evidence>
<evidence type="ECO:0000256" key="8">
    <source>
        <dbReference type="SAM" id="Phobius"/>
    </source>
</evidence>
<comment type="cofactor">
    <cofactor evidence="6">
        <name>heme</name>
        <dbReference type="ChEBI" id="CHEBI:30413"/>
    </cofactor>
</comment>
<gene>
    <name evidence="9" type="ORF">KP509_29G073600</name>
</gene>
<feature type="transmembrane region" description="Helical" evidence="8">
    <location>
        <begin position="18"/>
        <end position="37"/>
    </location>
</feature>
<feature type="binding site" description="axial binding residue" evidence="6">
    <location>
        <position position="448"/>
    </location>
    <ligand>
        <name>heme</name>
        <dbReference type="ChEBI" id="CHEBI:30413"/>
    </ligand>
    <ligandPart>
        <name>Fe</name>
        <dbReference type="ChEBI" id="CHEBI:18248"/>
    </ligandPart>
</feature>
<keyword evidence="4 8" id="KW-1133">Transmembrane helix</keyword>
<dbReference type="Gene3D" id="1.10.630.10">
    <property type="entry name" value="Cytochrome P450"/>
    <property type="match status" value="1"/>
</dbReference>
<reference evidence="9" key="1">
    <citation type="submission" date="2021-08" db="EMBL/GenBank/DDBJ databases">
        <title>WGS assembly of Ceratopteris richardii.</title>
        <authorList>
            <person name="Marchant D.B."/>
            <person name="Chen G."/>
            <person name="Jenkins J."/>
            <person name="Shu S."/>
            <person name="Leebens-Mack J."/>
            <person name="Grimwood J."/>
            <person name="Schmutz J."/>
            <person name="Soltis P."/>
            <person name="Soltis D."/>
            <person name="Chen Z.-H."/>
        </authorList>
    </citation>
    <scope>NUCLEOTIDE SEQUENCE</scope>
    <source>
        <strain evidence="9">Whitten #5841</strain>
        <tissue evidence="9">Leaf</tissue>
    </source>
</reference>
<dbReference type="EMBL" id="CM035434">
    <property type="protein sequence ID" value="KAH7292541.1"/>
    <property type="molecule type" value="Genomic_DNA"/>
</dbReference>
<organism evidence="9 10">
    <name type="scientific">Ceratopteris richardii</name>
    <name type="common">Triangle waterfern</name>
    <dbReference type="NCBI Taxonomy" id="49495"/>
    <lineage>
        <taxon>Eukaryota</taxon>
        <taxon>Viridiplantae</taxon>
        <taxon>Streptophyta</taxon>
        <taxon>Embryophyta</taxon>
        <taxon>Tracheophyta</taxon>
        <taxon>Polypodiopsida</taxon>
        <taxon>Polypodiidae</taxon>
        <taxon>Polypodiales</taxon>
        <taxon>Pteridineae</taxon>
        <taxon>Pteridaceae</taxon>
        <taxon>Parkerioideae</taxon>
        <taxon>Ceratopteris</taxon>
    </lineage>
</organism>
<dbReference type="PRINTS" id="PR00385">
    <property type="entry name" value="P450"/>
</dbReference>
<evidence type="ECO:0008006" key="11">
    <source>
        <dbReference type="Google" id="ProtNLM"/>
    </source>
</evidence>
<evidence type="ECO:0000256" key="6">
    <source>
        <dbReference type="PIRSR" id="PIRSR602401-1"/>
    </source>
</evidence>
<evidence type="ECO:0000256" key="2">
    <source>
        <dbReference type="ARBA" id="ARBA00022692"/>
    </source>
</evidence>
<dbReference type="GO" id="GO:0020037">
    <property type="term" value="F:heme binding"/>
    <property type="evidence" value="ECO:0007669"/>
    <property type="project" value="InterPro"/>
</dbReference>
<dbReference type="AlphaFoldDB" id="A0A8T2R9S6"/>
<keyword evidence="7" id="KW-0560">Oxidoreductase</keyword>
<dbReference type="GO" id="GO:0016020">
    <property type="term" value="C:membrane"/>
    <property type="evidence" value="ECO:0007669"/>
    <property type="project" value="UniProtKB-SubCell"/>
</dbReference>
<evidence type="ECO:0000313" key="9">
    <source>
        <dbReference type="EMBL" id="KAH7292541.1"/>
    </source>
</evidence>
<dbReference type="OrthoDB" id="1470350at2759"/>
<proteinExistence type="inferred from homology"/>
<evidence type="ECO:0000256" key="7">
    <source>
        <dbReference type="RuleBase" id="RU000461"/>
    </source>
</evidence>
<dbReference type="PRINTS" id="PR00463">
    <property type="entry name" value="EP450I"/>
</dbReference>
<dbReference type="SUPFAM" id="SSF48264">
    <property type="entry name" value="Cytochrome P450"/>
    <property type="match status" value="1"/>
</dbReference>
<comment type="subcellular location">
    <subcellularLocation>
        <location evidence="1">Membrane</location>
        <topology evidence="1">Single-pass membrane protein</topology>
    </subcellularLocation>
</comment>
<name>A0A8T2R9S6_CERRI</name>
<keyword evidence="2 8" id="KW-0812">Transmembrane</keyword>
<dbReference type="InterPro" id="IPR036396">
    <property type="entry name" value="Cyt_P450_sf"/>
</dbReference>
<protein>
    <recommendedName>
        <fullName evidence="11">Cytochrome P450</fullName>
    </recommendedName>
</protein>
<dbReference type="OMA" id="NTFIMAM"/>
<keyword evidence="5 8" id="KW-0472">Membrane</keyword>